<keyword evidence="3" id="KW-1185">Reference proteome</keyword>
<keyword evidence="1" id="KW-0472">Membrane</keyword>
<protein>
    <submittedName>
        <fullName evidence="2">Uncharacterized protein</fullName>
    </submittedName>
</protein>
<dbReference type="Proteomes" id="UP000499080">
    <property type="component" value="Unassembled WGS sequence"/>
</dbReference>
<organism evidence="2 3">
    <name type="scientific">Araneus ventricosus</name>
    <name type="common">Orbweaver spider</name>
    <name type="synonym">Epeira ventricosa</name>
    <dbReference type="NCBI Taxonomy" id="182803"/>
    <lineage>
        <taxon>Eukaryota</taxon>
        <taxon>Metazoa</taxon>
        <taxon>Ecdysozoa</taxon>
        <taxon>Arthropoda</taxon>
        <taxon>Chelicerata</taxon>
        <taxon>Arachnida</taxon>
        <taxon>Araneae</taxon>
        <taxon>Araneomorphae</taxon>
        <taxon>Entelegynae</taxon>
        <taxon>Araneoidea</taxon>
        <taxon>Araneidae</taxon>
        <taxon>Araneus</taxon>
    </lineage>
</organism>
<keyword evidence="1" id="KW-1133">Transmembrane helix</keyword>
<comment type="caution">
    <text evidence="2">The sequence shown here is derived from an EMBL/GenBank/DDBJ whole genome shotgun (WGS) entry which is preliminary data.</text>
</comment>
<feature type="transmembrane region" description="Helical" evidence="1">
    <location>
        <begin position="53"/>
        <end position="72"/>
    </location>
</feature>
<evidence type="ECO:0000256" key="1">
    <source>
        <dbReference type="SAM" id="Phobius"/>
    </source>
</evidence>
<dbReference type="AlphaFoldDB" id="A0A4Y2W9U0"/>
<dbReference type="EMBL" id="BGPR01056447">
    <property type="protein sequence ID" value="GBO32940.1"/>
    <property type="molecule type" value="Genomic_DNA"/>
</dbReference>
<proteinExistence type="predicted"/>
<keyword evidence="1" id="KW-0812">Transmembrane</keyword>
<evidence type="ECO:0000313" key="3">
    <source>
        <dbReference type="Proteomes" id="UP000499080"/>
    </source>
</evidence>
<name>A0A4Y2W9U0_ARAVE</name>
<sequence length="97" mass="10962">MSYERIVSQFLEKTQKPFFSTGNEYSLCYSTELRKYNLKKISKVKTGLGQLKIMKIAVIIFAIFVFKVNSISADDSLTSYVTELKDILCAAGNLTSM</sequence>
<gene>
    <name evidence="2" type="ORF">AVEN_133538_1</name>
</gene>
<reference evidence="2 3" key="1">
    <citation type="journal article" date="2019" name="Sci. Rep.">
        <title>Orb-weaving spider Araneus ventricosus genome elucidates the spidroin gene catalogue.</title>
        <authorList>
            <person name="Kono N."/>
            <person name="Nakamura H."/>
            <person name="Ohtoshi R."/>
            <person name="Moran D.A.P."/>
            <person name="Shinohara A."/>
            <person name="Yoshida Y."/>
            <person name="Fujiwara M."/>
            <person name="Mori M."/>
            <person name="Tomita M."/>
            <person name="Arakawa K."/>
        </authorList>
    </citation>
    <scope>NUCLEOTIDE SEQUENCE [LARGE SCALE GENOMIC DNA]</scope>
</reference>
<accession>A0A4Y2W9U0</accession>
<evidence type="ECO:0000313" key="2">
    <source>
        <dbReference type="EMBL" id="GBO32940.1"/>
    </source>
</evidence>